<dbReference type="AlphaFoldDB" id="K1RXF2"/>
<proteinExistence type="predicted"/>
<dbReference type="Pfam" id="PF15299">
    <property type="entry name" value="ALS2CR8"/>
    <property type="match status" value="1"/>
</dbReference>
<dbReference type="PANTHER" id="PTHR47456">
    <property type="entry name" value="PHD-TYPE DOMAIN-CONTAINING PROTEIN"/>
    <property type="match status" value="1"/>
</dbReference>
<dbReference type="InterPro" id="IPR029309">
    <property type="entry name" value="CaRF"/>
</dbReference>
<sequence>MEEDTSDTWKDLFEVRSTSFSGYVTTLTKLEELLQEYDYATSSRFRCLKSSKLFGKDVDVEKIKKSHIRFLDSQPNAEPHIDYDGIPFIIMGKKVLECHQGCDRDNKNNRKKRQIKAREDCDHTYKLKRRLVQNSKKKACPEGSEDFPKQEQMNECMEKKSCDRKHLQVV</sequence>
<accession>K1RXF2</accession>
<organism evidence="1">
    <name type="scientific">Magallana gigas</name>
    <name type="common">Pacific oyster</name>
    <name type="synonym">Crassostrea gigas</name>
    <dbReference type="NCBI Taxonomy" id="29159"/>
    <lineage>
        <taxon>Eukaryota</taxon>
        <taxon>Metazoa</taxon>
        <taxon>Spiralia</taxon>
        <taxon>Lophotrochozoa</taxon>
        <taxon>Mollusca</taxon>
        <taxon>Bivalvia</taxon>
        <taxon>Autobranchia</taxon>
        <taxon>Pteriomorphia</taxon>
        <taxon>Ostreida</taxon>
        <taxon>Ostreoidea</taxon>
        <taxon>Ostreidae</taxon>
        <taxon>Magallana</taxon>
    </lineage>
</organism>
<dbReference type="PANTHER" id="PTHR47456:SF1">
    <property type="entry name" value="PHD-TYPE DOMAIN-CONTAINING PROTEIN"/>
    <property type="match status" value="1"/>
</dbReference>
<evidence type="ECO:0000313" key="1">
    <source>
        <dbReference type="EMBL" id="EKC39646.1"/>
    </source>
</evidence>
<dbReference type="GO" id="GO:0003700">
    <property type="term" value="F:DNA-binding transcription factor activity"/>
    <property type="evidence" value="ECO:0007669"/>
    <property type="project" value="InterPro"/>
</dbReference>
<gene>
    <name evidence="1" type="ORF">CGI_10025102</name>
</gene>
<dbReference type="HOGENOM" id="CLU_1572120_0_0_1"/>
<reference evidence="1" key="1">
    <citation type="journal article" date="2012" name="Nature">
        <title>The oyster genome reveals stress adaptation and complexity of shell formation.</title>
        <authorList>
            <person name="Zhang G."/>
            <person name="Fang X."/>
            <person name="Guo X."/>
            <person name="Li L."/>
            <person name="Luo R."/>
            <person name="Xu F."/>
            <person name="Yang P."/>
            <person name="Zhang L."/>
            <person name="Wang X."/>
            <person name="Qi H."/>
            <person name="Xiong Z."/>
            <person name="Que H."/>
            <person name="Xie Y."/>
            <person name="Holland P.W."/>
            <person name="Paps J."/>
            <person name="Zhu Y."/>
            <person name="Wu F."/>
            <person name="Chen Y."/>
            <person name="Wang J."/>
            <person name="Peng C."/>
            <person name="Meng J."/>
            <person name="Yang L."/>
            <person name="Liu J."/>
            <person name="Wen B."/>
            <person name="Zhang N."/>
            <person name="Huang Z."/>
            <person name="Zhu Q."/>
            <person name="Feng Y."/>
            <person name="Mount A."/>
            <person name="Hedgecock D."/>
            <person name="Xu Z."/>
            <person name="Liu Y."/>
            <person name="Domazet-Loso T."/>
            <person name="Du Y."/>
            <person name="Sun X."/>
            <person name="Zhang S."/>
            <person name="Liu B."/>
            <person name="Cheng P."/>
            <person name="Jiang X."/>
            <person name="Li J."/>
            <person name="Fan D."/>
            <person name="Wang W."/>
            <person name="Fu W."/>
            <person name="Wang T."/>
            <person name="Wang B."/>
            <person name="Zhang J."/>
            <person name="Peng Z."/>
            <person name="Li Y."/>
            <person name="Li N."/>
            <person name="Wang J."/>
            <person name="Chen M."/>
            <person name="He Y."/>
            <person name="Tan F."/>
            <person name="Song X."/>
            <person name="Zheng Q."/>
            <person name="Huang R."/>
            <person name="Yang H."/>
            <person name="Du X."/>
            <person name="Chen L."/>
            <person name="Yang M."/>
            <person name="Gaffney P.M."/>
            <person name="Wang S."/>
            <person name="Luo L."/>
            <person name="She Z."/>
            <person name="Ming Y."/>
            <person name="Huang W."/>
            <person name="Zhang S."/>
            <person name="Huang B."/>
            <person name="Zhang Y."/>
            <person name="Qu T."/>
            <person name="Ni P."/>
            <person name="Miao G."/>
            <person name="Wang J."/>
            <person name="Wang Q."/>
            <person name="Steinberg C.E."/>
            <person name="Wang H."/>
            <person name="Li N."/>
            <person name="Qian L."/>
            <person name="Zhang G."/>
            <person name="Li Y."/>
            <person name="Yang H."/>
            <person name="Liu X."/>
            <person name="Wang J."/>
            <person name="Yin Y."/>
            <person name="Wang J."/>
        </authorList>
    </citation>
    <scope>NUCLEOTIDE SEQUENCE [LARGE SCALE GENOMIC DNA]</scope>
    <source>
        <strain evidence="1">05x7-T-G4-1.051#20</strain>
    </source>
</reference>
<name>K1RXF2_MAGGI</name>
<dbReference type="EMBL" id="JH816450">
    <property type="protein sequence ID" value="EKC39646.1"/>
    <property type="molecule type" value="Genomic_DNA"/>
</dbReference>
<protein>
    <submittedName>
        <fullName evidence="1">Uncharacterized protein</fullName>
    </submittedName>
</protein>
<dbReference type="InParanoid" id="K1RXF2"/>